<organism evidence="2 3">
    <name type="scientific">Amycolatopsis thermophila</name>
    <dbReference type="NCBI Taxonomy" id="206084"/>
    <lineage>
        <taxon>Bacteria</taxon>
        <taxon>Bacillati</taxon>
        <taxon>Actinomycetota</taxon>
        <taxon>Actinomycetes</taxon>
        <taxon>Pseudonocardiales</taxon>
        <taxon>Pseudonocardiaceae</taxon>
        <taxon>Amycolatopsis</taxon>
    </lineage>
</organism>
<comment type="caution">
    <text evidence="2">The sequence shown here is derived from an EMBL/GenBank/DDBJ whole genome shotgun (WGS) entry which is preliminary data.</text>
</comment>
<dbReference type="InterPro" id="IPR052733">
    <property type="entry name" value="Chloroplast_QOR"/>
</dbReference>
<feature type="domain" description="Enoyl reductase (ER)" evidence="1">
    <location>
        <begin position="10"/>
        <end position="306"/>
    </location>
</feature>
<dbReference type="Gene3D" id="3.40.50.720">
    <property type="entry name" value="NAD(P)-binding Rossmann-like Domain"/>
    <property type="match status" value="1"/>
</dbReference>
<dbReference type="EMBL" id="JAUSUT010000001">
    <property type="protein sequence ID" value="MDQ0381180.1"/>
    <property type="molecule type" value="Genomic_DNA"/>
</dbReference>
<dbReference type="Pfam" id="PF13602">
    <property type="entry name" value="ADH_zinc_N_2"/>
    <property type="match status" value="1"/>
</dbReference>
<dbReference type="PANTHER" id="PTHR44013">
    <property type="entry name" value="ZINC-TYPE ALCOHOL DEHYDROGENASE-LIKE PROTEIN C16A3.02C"/>
    <property type="match status" value="1"/>
</dbReference>
<dbReference type="Gene3D" id="3.90.180.10">
    <property type="entry name" value="Medium-chain alcohol dehydrogenases, catalytic domain"/>
    <property type="match status" value="1"/>
</dbReference>
<dbReference type="SUPFAM" id="SSF50129">
    <property type="entry name" value="GroES-like"/>
    <property type="match status" value="1"/>
</dbReference>
<dbReference type="PANTHER" id="PTHR44013:SF1">
    <property type="entry name" value="ZINC-TYPE ALCOHOL DEHYDROGENASE-LIKE PROTEIN C16A3.02C"/>
    <property type="match status" value="1"/>
</dbReference>
<keyword evidence="3" id="KW-1185">Reference proteome</keyword>
<accession>A0ABU0F0T3</accession>
<dbReference type="SUPFAM" id="SSF51735">
    <property type="entry name" value="NAD(P)-binding Rossmann-fold domains"/>
    <property type="match status" value="1"/>
</dbReference>
<evidence type="ECO:0000313" key="3">
    <source>
        <dbReference type="Proteomes" id="UP001229651"/>
    </source>
</evidence>
<dbReference type="CDD" id="cd05289">
    <property type="entry name" value="MDR_like_2"/>
    <property type="match status" value="1"/>
</dbReference>
<reference evidence="2 3" key="1">
    <citation type="submission" date="2023-07" db="EMBL/GenBank/DDBJ databases">
        <title>Sequencing the genomes of 1000 actinobacteria strains.</title>
        <authorList>
            <person name="Klenk H.-P."/>
        </authorList>
    </citation>
    <scope>NUCLEOTIDE SEQUENCE [LARGE SCALE GENOMIC DNA]</scope>
    <source>
        <strain evidence="2 3">DSM 45805</strain>
    </source>
</reference>
<dbReference type="InterPro" id="IPR020843">
    <property type="entry name" value="ER"/>
</dbReference>
<dbReference type="InterPro" id="IPR036291">
    <property type="entry name" value="NAD(P)-bd_dom_sf"/>
</dbReference>
<dbReference type="Pfam" id="PF08240">
    <property type="entry name" value="ADH_N"/>
    <property type="match status" value="1"/>
</dbReference>
<proteinExistence type="predicted"/>
<dbReference type="InterPro" id="IPR013154">
    <property type="entry name" value="ADH-like_N"/>
</dbReference>
<evidence type="ECO:0000313" key="2">
    <source>
        <dbReference type="EMBL" id="MDQ0381180.1"/>
    </source>
</evidence>
<gene>
    <name evidence="2" type="ORF">FB470_005174</name>
</gene>
<protein>
    <submittedName>
        <fullName evidence="2">NADPH:quinone reductase-like Zn-dependent oxidoreductase</fullName>
    </submittedName>
</protein>
<dbReference type="Proteomes" id="UP001229651">
    <property type="component" value="Unassembled WGS sequence"/>
</dbReference>
<sequence>MKAVRYHRYGDSDVLVHEEAETPVPGTGQVLVKVAATSFNPVDAAIRAGALRDVFPLALPHVPGIDLAGTIAEAGPGVGRWQAGDAVVAFLPLDADGAAAEYALAPAEVLAAAPKTVDLADAAALPSVGLTAWQALFDHAGLRSGQTILINGAGGAVGGYAVQLARRAGATVTATASPRSADRLRDHGADRLIDHTTTPVTDAGRRFDVVLNLVPTSPGEIAALAGLVADGGALVSTTTPPPDDPGRGIRTTRVFALSKADQLAGLVARVDAGELRIDVAARRPLAELPAVHSDSDAGRLPGKTVLIPA</sequence>
<evidence type="ECO:0000259" key="1">
    <source>
        <dbReference type="SMART" id="SM00829"/>
    </source>
</evidence>
<dbReference type="RefSeq" id="WP_306995637.1">
    <property type="nucleotide sequence ID" value="NZ_JAUSUT010000001.1"/>
</dbReference>
<dbReference type="InterPro" id="IPR011032">
    <property type="entry name" value="GroES-like_sf"/>
</dbReference>
<dbReference type="SMART" id="SM00829">
    <property type="entry name" value="PKS_ER"/>
    <property type="match status" value="1"/>
</dbReference>
<name>A0ABU0F0T3_9PSEU</name>